<gene>
    <name evidence="2" type="ORF">Asi03nite_31060</name>
</gene>
<keyword evidence="3" id="KW-1185">Reference proteome</keyword>
<protein>
    <submittedName>
        <fullName evidence="2">Uncharacterized protein</fullName>
    </submittedName>
</protein>
<accession>A0A919N730</accession>
<dbReference type="InterPro" id="IPR006764">
    <property type="entry name" value="SAM_dep_MeTrfase_SAV2177_type"/>
</dbReference>
<feature type="region of interest" description="Disordered" evidence="1">
    <location>
        <begin position="41"/>
        <end position="80"/>
    </location>
</feature>
<dbReference type="EMBL" id="BOMW01000027">
    <property type="protein sequence ID" value="GIF05568.1"/>
    <property type="molecule type" value="Genomic_DNA"/>
</dbReference>
<sequence length="80" mass="8751">MLDPGHAEAWPATRADFTALFDGLELMEPGVVLVTDWRPNGHVSDVDPAGSASGRCRPQSLSDTTPFLLRLPRDRPRGRP</sequence>
<evidence type="ECO:0000313" key="3">
    <source>
        <dbReference type="Proteomes" id="UP000629619"/>
    </source>
</evidence>
<comment type="caution">
    <text evidence="2">The sequence shown here is derived from an EMBL/GenBank/DDBJ whole genome shotgun (WGS) entry which is preliminary data.</text>
</comment>
<dbReference type="Gene3D" id="3.40.50.150">
    <property type="entry name" value="Vaccinia Virus protein VP39"/>
    <property type="match status" value="1"/>
</dbReference>
<name>A0A919N730_9ACTN</name>
<dbReference type="RefSeq" id="WP_203680371.1">
    <property type="nucleotide sequence ID" value="NZ_BOMW01000027.1"/>
</dbReference>
<feature type="compositionally biased region" description="Basic and acidic residues" evidence="1">
    <location>
        <begin position="71"/>
        <end position="80"/>
    </location>
</feature>
<dbReference type="Pfam" id="PF04672">
    <property type="entry name" value="Methyltransf_19"/>
    <property type="match status" value="1"/>
</dbReference>
<dbReference type="AlphaFoldDB" id="A0A919N730"/>
<organism evidence="2 3">
    <name type="scientific">Actinoplanes siamensis</name>
    <dbReference type="NCBI Taxonomy" id="1223317"/>
    <lineage>
        <taxon>Bacteria</taxon>
        <taxon>Bacillati</taxon>
        <taxon>Actinomycetota</taxon>
        <taxon>Actinomycetes</taxon>
        <taxon>Micromonosporales</taxon>
        <taxon>Micromonosporaceae</taxon>
        <taxon>Actinoplanes</taxon>
    </lineage>
</organism>
<proteinExistence type="predicted"/>
<dbReference type="InterPro" id="IPR029063">
    <property type="entry name" value="SAM-dependent_MTases_sf"/>
</dbReference>
<dbReference type="Proteomes" id="UP000629619">
    <property type="component" value="Unassembled WGS sequence"/>
</dbReference>
<evidence type="ECO:0000313" key="2">
    <source>
        <dbReference type="EMBL" id="GIF05568.1"/>
    </source>
</evidence>
<evidence type="ECO:0000256" key="1">
    <source>
        <dbReference type="SAM" id="MobiDB-lite"/>
    </source>
</evidence>
<reference evidence="2" key="1">
    <citation type="submission" date="2021-01" db="EMBL/GenBank/DDBJ databases">
        <title>Whole genome shotgun sequence of Actinoplanes siamensis NBRC 109076.</title>
        <authorList>
            <person name="Komaki H."/>
            <person name="Tamura T."/>
        </authorList>
    </citation>
    <scope>NUCLEOTIDE SEQUENCE</scope>
    <source>
        <strain evidence="2">NBRC 109076</strain>
    </source>
</reference>